<gene>
    <name evidence="2" type="ORF">HNP92_002012</name>
</gene>
<dbReference type="Proteomes" id="UP000536195">
    <property type="component" value="Unassembled WGS sequence"/>
</dbReference>
<comment type="caution">
    <text evidence="2">The sequence shown here is derived from an EMBL/GenBank/DDBJ whole genome shotgun (WGS) entry which is preliminary data.</text>
</comment>
<evidence type="ECO:0000313" key="3">
    <source>
        <dbReference type="Proteomes" id="UP000536195"/>
    </source>
</evidence>
<sequence length="96" mass="10553">MRKRSSDSIILAILLIGLLFILALSQNFNFLIIFIGAVVLSFVLKGTLDFVTTVLIMVTILLLKSFLNSLSSPDEIIQMIIPVAAGLLILYMLGKK</sequence>
<feature type="transmembrane region" description="Helical" evidence="1">
    <location>
        <begin position="7"/>
        <end position="24"/>
    </location>
</feature>
<name>A0A7J9S7A4_METMI</name>
<reference evidence="2 3" key="1">
    <citation type="submission" date="2020-08" db="EMBL/GenBank/DDBJ databases">
        <title>Genomic Encyclopedia of Type Strains, Phase IV (KMG-V): Genome sequencing to study the core and pangenomes of soil and plant-associated prokaryotes.</title>
        <authorList>
            <person name="Whitman W."/>
        </authorList>
    </citation>
    <scope>NUCLEOTIDE SEQUENCE [LARGE SCALE GENOMIC DNA]</scope>
    <source>
        <strain evidence="2 3">C11</strain>
    </source>
</reference>
<feature type="transmembrane region" description="Helical" evidence="1">
    <location>
        <begin position="30"/>
        <end position="63"/>
    </location>
</feature>
<proteinExistence type="predicted"/>
<dbReference type="AlphaFoldDB" id="A0A7J9S7A4"/>
<evidence type="ECO:0000256" key="1">
    <source>
        <dbReference type="SAM" id="Phobius"/>
    </source>
</evidence>
<evidence type="ECO:0000313" key="2">
    <source>
        <dbReference type="EMBL" id="MBB6402687.1"/>
    </source>
</evidence>
<feature type="transmembrane region" description="Helical" evidence="1">
    <location>
        <begin position="75"/>
        <end position="94"/>
    </location>
</feature>
<dbReference type="EMBL" id="JACHEC010000007">
    <property type="protein sequence ID" value="MBB6402687.1"/>
    <property type="molecule type" value="Genomic_DNA"/>
</dbReference>
<organism evidence="2 3">
    <name type="scientific">Methanococcus maripaludis</name>
    <name type="common">Methanococcus deltae</name>
    <dbReference type="NCBI Taxonomy" id="39152"/>
    <lineage>
        <taxon>Archaea</taxon>
        <taxon>Methanobacteriati</taxon>
        <taxon>Methanobacteriota</taxon>
        <taxon>Methanomada group</taxon>
        <taxon>Methanococci</taxon>
        <taxon>Methanococcales</taxon>
        <taxon>Methanococcaceae</taxon>
        <taxon>Methanococcus</taxon>
    </lineage>
</organism>
<keyword evidence="1" id="KW-0812">Transmembrane</keyword>
<protein>
    <submittedName>
        <fullName evidence="2">Putative membrane protein</fullName>
    </submittedName>
</protein>
<dbReference type="RefSeq" id="WP_184231134.1">
    <property type="nucleotide sequence ID" value="NZ_JACHEC010000007.1"/>
</dbReference>
<accession>A0A7J9S7A4</accession>
<keyword evidence="1" id="KW-1133">Transmembrane helix</keyword>
<keyword evidence="1" id="KW-0472">Membrane</keyword>